<dbReference type="Proteomes" id="UP000561459">
    <property type="component" value="Unassembled WGS sequence"/>
</dbReference>
<name>A0A7W6FWM6_9SPHN</name>
<organism evidence="2 3">
    <name type="scientific">Novosphingobium fluoreni</name>
    <dbReference type="NCBI Taxonomy" id="1391222"/>
    <lineage>
        <taxon>Bacteria</taxon>
        <taxon>Pseudomonadati</taxon>
        <taxon>Pseudomonadota</taxon>
        <taxon>Alphaproteobacteria</taxon>
        <taxon>Sphingomonadales</taxon>
        <taxon>Sphingomonadaceae</taxon>
        <taxon>Novosphingobium</taxon>
    </lineage>
</organism>
<sequence length="117" mass="12869">MPEREIDTNGPEAPIETVGNHDLIASDRVEGTAVYGLDHKKVGHVHNFMVNKRTGQVAHVIVSDSGLFGLGATRFLLVPWSDLTFDADLGGYICHISKDMMSDQGRMSAEDAEMQIW</sequence>
<dbReference type="EMBL" id="JACIDY010000001">
    <property type="protein sequence ID" value="MBB3938388.1"/>
    <property type="molecule type" value="Genomic_DNA"/>
</dbReference>
<keyword evidence="3" id="KW-1185">Reference proteome</keyword>
<gene>
    <name evidence="2" type="ORF">GGR39_000017</name>
</gene>
<evidence type="ECO:0000313" key="2">
    <source>
        <dbReference type="EMBL" id="MBB3938388.1"/>
    </source>
</evidence>
<feature type="domain" description="PRC-barrel" evidence="1">
    <location>
        <begin position="23"/>
        <end position="99"/>
    </location>
</feature>
<dbReference type="RefSeq" id="WP_183615368.1">
    <property type="nucleotide sequence ID" value="NZ_JACIDY010000001.1"/>
</dbReference>
<evidence type="ECO:0000313" key="3">
    <source>
        <dbReference type="Proteomes" id="UP000561459"/>
    </source>
</evidence>
<evidence type="ECO:0000259" key="1">
    <source>
        <dbReference type="Pfam" id="PF05239"/>
    </source>
</evidence>
<dbReference type="InterPro" id="IPR027275">
    <property type="entry name" value="PRC-brl_dom"/>
</dbReference>
<dbReference type="Pfam" id="PF05239">
    <property type="entry name" value="PRC"/>
    <property type="match status" value="1"/>
</dbReference>
<accession>A0A7W6FWM6</accession>
<reference evidence="2 3" key="1">
    <citation type="submission" date="2020-08" db="EMBL/GenBank/DDBJ databases">
        <title>Genomic Encyclopedia of Type Strains, Phase IV (KMG-IV): sequencing the most valuable type-strain genomes for metagenomic binning, comparative biology and taxonomic classification.</title>
        <authorList>
            <person name="Goeker M."/>
        </authorList>
    </citation>
    <scope>NUCLEOTIDE SEQUENCE [LARGE SCALE GENOMIC DNA]</scope>
    <source>
        <strain evidence="2 3">DSM 27568</strain>
    </source>
</reference>
<dbReference type="InterPro" id="IPR011033">
    <property type="entry name" value="PRC_barrel-like_sf"/>
</dbReference>
<dbReference type="AlphaFoldDB" id="A0A7W6FWM6"/>
<dbReference type="PANTHER" id="PTHR36505">
    <property type="entry name" value="BLR1072 PROTEIN"/>
    <property type="match status" value="1"/>
</dbReference>
<comment type="caution">
    <text evidence="2">The sequence shown here is derived from an EMBL/GenBank/DDBJ whole genome shotgun (WGS) entry which is preliminary data.</text>
</comment>
<dbReference type="Gene3D" id="2.30.30.240">
    <property type="entry name" value="PRC-barrel domain"/>
    <property type="match status" value="1"/>
</dbReference>
<protein>
    <submittedName>
        <fullName evidence="2">Sporulation protein YlmC with PRC-barrel domain</fullName>
    </submittedName>
</protein>
<proteinExistence type="predicted"/>
<dbReference type="SUPFAM" id="SSF50346">
    <property type="entry name" value="PRC-barrel domain"/>
    <property type="match status" value="1"/>
</dbReference>
<dbReference type="PANTHER" id="PTHR36505:SF1">
    <property type="entry name" value="BLR1072 PROTEIN"/>
    <property type="match status" value="1"/>
</dbReference>